<evidence type="ECO:0000259" key="5">
    <source>
        <dbReference type="Pfam" id="PF10091"/>
    </source>
</evidence>
<keyword evidence="2" id="KW-0808">Transferase</keyword>
<feature type="domain" description="Glycosyl hydrolase 94 catalytic" evidence="6">
    <location>
        <begin position="2242"/>
        <end position="2664"/>
    </location>
</feature>
<evidence type="ECO:0000259" key="4">
    <source>
        <dbReference type="Pfam" id="PF06165"/>
    </source>
</evidence>
<dbReference type="InterPro" id="IPR037824">
    <property type="entry name" value="GH94N_2_NdvB"/>
</dbReference>
<dbReference type="Proteomes" id="UP000007089">
    <property type="component" value="Chromosome"/>
</dbReference>
<keyword evidence="8" id="KW-1185">Reference proteome</keyword>
<evidence type="ECO:0000313" key="8">
    <source>
        <dbReference type="Proteomes" id="UP000007089"/>
    </source>
</evidence>
<dbReference type="SUPFAM" id="SSF74650">
    <property type="entry name" value="Galactose mutarotase-like"/>
    <property type="match status" value="2"/>
</dbReference>
<feature type="transmembrane region" description="Helical" evidence="3">
    <location>
        <begin position="838"/>
        <end position="859"/>
    </location>
</feature>
<dbReference type="InterPro" id="IPR037018">
    <property type="entry name" value="GH65_N"/>
</dbReference>
<feature type="transmembrane region" description="Helical" evidence="3">
    <location>
        <begin position="401"/>
        <end position="428"/>
    </location>
</feature>
<dbReference type="InterPro" id="IPR011013">
    <property type="entry name" value="Gal_mutarotase_sf_dom"/>
</dbReference>
<proteinExistence type="predicted"/>
<keyword evidence="3" id="KW-1133">Transmembrane helix</keyword>
<feature type="domain" description="Glycoamylase-like" evidence="5">
    <location>
        <begin position="1192"/>
        <end position="1399"/>
    </location>
</feature>
<feature type="transmembrane region" description="Helical" evidence="3">
    <location>
        <begin position="939"/>
        <end position="957"/>
    </location>
</feature>
<gene>
    <name evidence="7" type="ordered locus">A2cp1_3379</name>
</gene>
<dbReference type="Pfam" id="PF10091">
    <property type="entry name" value="Glycoamylase"/>
    <property type="match status" value="1"/>
</dbReference>
<feature type="transmembrane region" description="Helical" evidence="3">
    <location>
        <begin position="815"/>
        <end position="832"/>
    </location>
</feature>
<dbReference type="CAZy" id="GH94">
    <property type="family name" value="Glycoside Hydrolase Family 94"/>
</dbReference>
<name>B8JHK0_ANAD2</name>
<dbReference type="CDD" id="cd11753">
    <property type="entry name" value="GH94N_ChvB_NdvB_2_like"/>
    <property type="match status" value="1"/>
</dbReference>
<dbReference type="GO" id="GO:0005975">
    <property type="term" value="P:carbohydrate metabolic process"/>
    <property type="evidence" value="ECO:0007669"/>
    <property type="project" value="InterPro"/>
</dbReference>
<accession>B8JHK0</accession>
<dbReference type="CDD" id="cd11756">
    <property type="entry name" value="GH94N_ChvB_NdvB_1_like"/>
    <property type="match status" value="1"/>
</dbReference>
<keyword evidence="1" id="KW-0328">Glycosyltransferase</keyword>
<dbReference type="KEGG" id="acp:A2cp1_3379"/>
<protein>
    <submittedName>
        <fullName evidence="7">Carbohydrate binding</fullName>
    </submittedName>
</protein>
<keyword evidence="3" id="KW-0812">Transmembrane</keyword>
<evidence type="ECO:0000313" key="7">
    <source>
        <dbReference type="EMBL" id="ACL66712.1"/>
    </source>
</evidence>
<dbReference type="PANTHER" id="PTHR37469">
    <property type="entry name" value="CELLOBIONIC ACID PHOSPHORYLASE-RELATED"/>
    <property type="match status" value="1"/>
</dbReference>
<feature type="domain" description="Glycosyl hydrolase 94 supersandwich" evidence="4">
    <location>
        <begin position="1452"/>
        <end position="1728"/>
    </location>
</feature>
<dbReference type="CAZy" id="GT84">
    <property type="family name" value="Glycosyltransferase Family 84"/>
</dbReference>
<dbReference type="HOGENOM" id="CLU_000646_0_0_7"/>
<dbReference type="InterPro" id="IPR033432">
    <property type="entry name" value="GH94_catalytic"/>
</dbReference>
<reference evidence="7" key="1">
    <citation type="submission" date="2009-01" db="EMBL/GenBank/DDBJ databases">
        <title>Complete sequence of Anaeromyxobacter dehalogenans 2CP-1.</title>
        <authorList>
            <consortium name="US DOE Joint Genome Institute"/>
            <person name="Lucas S."/>
            <person name="Copeland A."/>
            <person name="Lapidus A."/>
            <person name="Glavina del Rio T."/>
            <person name="Dalin E."/>
            <person name="Tice H."/>
            <person name="Bruce D."/>
            <person name="Goodwin L."/>
            <person name="Pitluck S."/>
            <person name="Saunders E."/>
            <person name="Brettin T."/>
            <person name="Detter J.C."/>
            <person name="Han C."/>
            <person name="Larimer F."/>
            <person name="Land M."/>
            <person name="Hauser L."/>
            <person name="Kyrpides N."/>
            <person name="Ovchinnikova G."/>
            <person name="Beliaev A.S."/>
            <person name="Richardson P."/>
        </authorList>
    </citation>
    <scope>NUCLEOTIDE SEQUENCE</scope>
    <source>
        <strain evidence="7">2CP-1</strain>
    </source>
</reference>
<dbReference type="SUPFAM" id="SSF48208">
    <property type="entry name" value="Six-hairpin glycosidases"/>
    <property type="match status" value="1"/>
</dbReference>
<evidence type="ECO:0000256" key="3">
    <source>
        <dbReference type="SAM" id="Phobius"/>
    </source>
</evidence>
<sequence>MFVASRLESSFFGRSRGGAVAAPLKPFRDELLSLERLDERARSLAARFTVDPSGRAARTVLPRFEDNVRALRDGYRSLAGDVRRGEFVTPAAEWLLDNYHLVASESRDVRHNLPRRYYRELPKLAAREEAGNARVYALAVELIRHSDSRLDRAQLVRWLDAFQTVAPLTIGELWAWPSMVKLALVENLRRLADEALVARAARRAADAYLARFDAAGHGSAPPLPRVLHPALVVQLLQRLREYGPRLSSVRSDLDRHLAADRRTAEEAIRSEHQHEAVAQVSVANVVTSLRLCATLDWTSFVEGVSLVERVLQRDPAGVHARMDFLTRDRYRQAVEELAEPTGEAQVRVALRAVESAREAAEAGGPGARAAHVGSHLIGKERRELEVDVAWRPGPRKRLRRFAFAHATAAYLGGIAVATAALVLAGLAYAHRAGASAPASLAVALLLLLPASEVAVALVQRLAARLAPPRRLPRLDLAGGIPEDARTLVVVPTLLTSVEGVERQLEHLEVLALGNLDPHVHFAILGDFADAESEAAPADAGILAAARSGIAALNARLGDGRDDRFFLFHRARRWNAAEDVWMGWERKRGKLQELNRLLRGATDTSYDVQVGDVGVLQRVRYCITLDSDTRLPRDGAKTLVGIIAHPLNRPVLDPRSGRVTEGYGVLQPRVSVTTASAASSRFARIFAGHTGVDPYTTAVSDTYQDLFGEGSFTGKGLYDVDAFTAALEGRVPDNTLLSHDLFEGLHARTGLVTDVEVVDDYPSSVLAHARRQHRWTRGDWQILGWLLPFVRTTAGLARNRLPLISRWKIFDNLRRALLAPATVVLLLAAWTALPGSPALWTAAVLASVALPLLPLALAALRGPRRHQPVRAFLRALADDAVATSARVLLQVTFLANQAFAMVHAIAVTLVRLTVTRRGLLEWETAAASAARGAGLEARSFLAGMAAGPAIALAGGILVSALRPAALLPAAPLLLLWALAPLVAHRLSQPIAARDRELGEEDRRFLLGVARATWRYFDAFMGPDDHHLPADNFQEAPDRVAHRTSPTNIGMGLLSTLAAHDLGIIPTGELLRRIDATLTTMEGLERLEGHLFNWYDTASLAPLPPRYVSTVDSGNLAGALVAVAEGLRALARGPGPPGAGPGAAPARLEDLAARAAAFADGMSFRFLYDPRRSLFAIGYRPADAEGPGRLDPAHYDLLASEARLASFIAIAKGDVPEKHWFHLGRAVTSVHGSPALLSWSATMFEYLMPLLLLRSYPDTLLDESCRLAVRRQRDYAAERGRPWGISESAYDLVDHHGNYQYKAFGVPGLGLKRGLADELVVAPYATALAALVHPTAAAENLRRLEREGLLGAYGYFDAVDYTPRHPEETDAAPGRADRGGTIVRTYLAHHQGMTLAAIAGALQGNRMVERFHADRRVQATELLLQERVPRHAAVIRPRPDEVARVAAPIPPAAARRFRSPDTTFPHAQFLSNGSYTAVVTNAGGGASFCRDRAVTRWRQDATRDLGGQYLYLRDVRSGRVWSATHQPTARAGGDDVVTFTIDKAAFQRTDDDIGTRLDVAVSPEDDVEVRRLEVTNHGDRARELEVTSYAEIVLAPGADDLAHPAFGKLFVETEYVAECSALVCRRRRRAPEEAEVFAVHVIGQEGRTQGPVEWESDRERFLGRGRDPEDPVALDGRALSGTTGILLDPIVSLRQRVRLAPGGVVRLSFATGVASSRETALALAQRYHDPTAAARTFALAFAHARSRLHHLGISSEEALLFERLASRVLYADASLRAGPELLARNALGQEGLWAHGVSGDLPVLLVRIASDADLALVRQVLQAQEYWRLKGLRADVVLLNEHPVSYLDEMHAQLAALLDDGPWRTWKHTPGGAYLLRGDRMTEAERLLLCGVARAVLTGGAGSLAQQLDAAQGSREPAPLALPRAGRRGPALAAAAQPEVPPLALWNGLGGFAGGGREYVIVLEGAEETPLPWANVLANPAFGTVVTASGASFTWSENSRENRLTPFANDPVSDPTSEAILVRDDETGEAWSPTPGPLPRTAASGRFVIRHAAGATRFERAASGVRHALDVFVDAADPVKLSLLTLTNESGVARSLSVFSYVEWVLGPPQAGQSLHVVTGQDAGSGAVLATNAWNHEFAGRVAFAHASEALRSATGDRTAFLGRNGSLGQPAALGLAALPARFGAGLDPCAALQVGVVLQPGETRRIVFLVGEGRDVAHVRALVARHGRPEAADAALAAVTAAWEETLGAVQVRTPDDSFDVLMNRWLLLQDLSCRMWARTGYHQPGGAFGFRDQLQDAMALAMARPALVRAHLLRAAARQFREGDVQHWWHPPGGRGTRTRCSDDLVWLPYAVAHYVETTGDAGVLDERVPFLEGEPLAPGAPDAYAQPRGSDEQASLFEHCVRALERGLTSGVHGLPLMGTGDWNDGMNRVGSEGRGESVWLGFFLHAVLSGFAPLCAARGEADRAARYRAEAARLGSALERSWDGEWYRRGYYDDGAPLGSAENDECSIDSIAQSWAVLSGVAPARFADRAMDSVRTHLVRRGAQVVLLLAPPFDRSTQEPGYIKGYPPGVRENGGQYTHAAAWVVMALAKLGSGDEAAELFHMLNPVNHTRTAADVARYRGEPYAVAGDVCAHPEHAGRAGWTWYTGSAGWLYRAGLESILGLRRHGGTFELDPCIPASWPEYGITWRLGATRYEITVANPERRCRGIALAVLDGVAVDPSAFALADDGRTHEVLVVMGAAGQRGELTGPTAVTPA</sequence>
<dbReference type="Pfam" id="PF17167">
    <property type="entry name" value="Glyco_hydro_94"/>
    <property type="match status" value="1"/>
</dbReference>
<dbReference type="PANTHER" id="PTHR37469:SF2">
    <property type="entry name" value="CELLOBIONIC ACID PHOSPHORYLASE"/>
    <property type="match status" value="1"/>
</dbReference>
<feature type="domain" description="Glycosyl hydrolase 94 supersandwich" evidence="4">
    <location>
        <begin position="1955"/>
        <end position="2226"/>
    </location>
</feature>
<dbReference type="Gene3D" id="2.70.98.40">
    <property type="entry name" value="Glycoside hydrolase, family 65, N-terminal domain"/>
    <property type="match status" value="2"/>
</dbReference>
<dbReference type="InterPro" id="IPR012341">
    <property type="entry name" value="6hp_glycosidase-like_sf"/>
</dbReference>
<dbReference type="Gene3D" id="1.50.10.140">
    <property type="match status" value="1"/>
</dbReference>
<dbReference type="EMBL" id="CP001359">
    <property type="protein sequence ID" value="ACL66712.1"/>
    <property type="molecule type" value="Genomic_DNA"/>
</dbReference>
<dbReference type="InterPro" id="IPR037820">
    <property type="entry name" value="GH94N_NdvB"/>
</dbReference>
<organism evidence="7 8">
    <name type="scientific">Anaeromyxobacter dehalogenans (strain ATCC BAA-258 / DSM 21875 / 2CP-1)</name>
    <dbReference type="NCBI Taxonomy" id="455488"/>
    <lineage>
        <taxon>Bacteria</taxon>
        <taxon>Pseudomonadati</taxon>
        <taxon>Myxococcota</taxon>
        <taxon>Myxococcia</taxon>
        <taxon>Myxococcales</taxon>
        <taxon>Cystobacterineae</taxon>
        <taxon>Anaeromyxobacteraceae</taxon>
        <taxon>Anaeromyxobacter</taxon>
    </lineage>
</organism>
<evidence type="ECO:0000256" key="2">
    <source>
        <dbReference type="ARBA" id="ARBA00022679"/>
    </source>
</evidence>
<dbReference type="InterPro" id="IPR010383">
    <property type="entry name" value="Glyco_hydrolase_94_b-supersand"/>
</dbReference>
<dbReference type="GO" id="GO:0016757">
    <property type="term" value="F:glycosyltransferase activity"/>
    <property type="evidence" value="ECO:0007669"/>
    <property type="project" value="UniProtKB-KW"/>
</dbReference>
<keyword evidence="3" id="KW-0472">Membrane</keyword>
<dbReference type="InterPro" id="IPR052047">
    <property type="entry name" value="GH94_Enzymes"/>
</dbReference>
<dbReference type="Gene3D" id="1.50.10.10">
    <property type="match status" value="1"/>
</dbReference>
<evidence type="ECO:0000259" key="6">
    <source>
        <dbReference type="Pfam" id="PF17167"/>
    </source>
</evidence>
<dbReference type="InterPro" id="IPR019282">
    <property type="entry name" value="Glycoamylase-like_cons_dom"/>
</dbReference>
<dbReference type="SMART" id="SM01068">
    <property type="entry name" value="CBM_X"/>
    <property type="match status" value="2"/>
</dbReference>
<evidence type="ECO:0000256" key="1">
    <source>
        <dbReference type="ARBA" id="ARBA00022676"/>
    </source>
</evidence>
<dbReference type="InterPro" id="IPR008928">
    <property type="entry name" value="6-hairpin_glycosidase_sf"/>
</dbReference>
<dbReference type="GO" id="GO:0030246">
    <property type="term" value="F:carbohydrate binding"/>
    <property type="evidence" value="ECO:0007669"/>
    <property type="project" value="InterPro"/>
</dbReference>
<dbReference type="Gene3D" id="2.60.420.10">
    <property type="entry name" value="Maltose phosphorylase, domain 3"/>
    <property type="match status" value="1"/>
</dbReference>
<dbReference type="Pfam" id="PF06165">
    <property type="entry name" value="GH94_b-supersand"/>
    <property type="match status" value="2"/>
</dbReference>